<dbReference type="PROSITE" id="PS51710">
    <property type="entry name" value="G_OBG"/>
    <property type="match status" value="1"/>
</dbReference>
<dbReference type="FunFam" id="3.10.20.30:FF:000029">
    <property type="entry name" value="Obg-like ATPase 1"/>
    <property type="match status" value="1"/>
</dbReference>
<protein>
    <submittedName>
        <fullName evidence="7">Redox-regulated ATPase YchF</fullName>
    </submittedName>
</protein>
<dbReference type="InterPro" id="IPR027417">
    <property type="entry name" value="P-loop_NTPase"/>
</dbReference>
<evidence type="ECO:0000313" key="8">
    <source>
        <dbReference type="Proteomes" id="UP000231025"/>
    </source>
</evidence>
<dbReference type="NCBIfam" id="TIGR00092">
    <property type="entry name" value="redox-regulated ATPase YchF"/>
    <property type="match status" value="1"/>
</dbReference>
<dbReference type="PIRSF" id="PIRSF006641">
    <property type="entry name" value="CHP00092"/>
    <property type="match status" value="1"/>
</dbReference>
<evidence type="ECO:0000259" key="6">
    <source>
        <dbReference type="PROSITE" id="PS51710"/>
    </source>
</evidence>
<dbReference type="Gene3D" id="1.10.150.300">
    <property type="entry name" value="TGS-like domain"/>
    <property type="match status" value="1"/>
</dbReference>
<evidence type="ECO:0000256" key="4">
    <source>
        <dbReference type="ARBA" id="ARBA00022840"/>
    </source>
</evidence>
<dbReference type="GO" id="GO:0016887">
    <property type="term" value="F:ATP hydrolysis activity"/>
    <property type="evidence" value="ECO:0007669"/>
    <property type="project" value="InterPro"/>
</dbReference>
<dbReference type="InterPro" id="IPR012675">
    <property type="entry name" value="Beta-grasp_dom_sf"/>
</dbReference>
<sequence>MLKVGIVGLPNAGKSTLFNALIDKPKAMVAAHPFTTIDKNIGVVNVPDETLFQLAKIEKIDKVTPTTITFVDIAGLIKGASQGEGLGNQFLHHIREVDLILHLVRFFKDEKVAHVHAKIDPEEDLAVVNEELLLADLQSLEKKSKTEKISTEQQQLINKVRDWLNQGKQASQIFLTNEEREFIKTLNLLTTKKQFLIANIGEEEINQPAKEINRQPVLSVCAQLEAELNELAWVDQQKFLKDMGLEKTLKEKIIKESYQALDIITFYTIAKRAEARAWTLRRGGMAVEAAGKIHTDFVKNFIKAEAINAKNLIEVGSWHKAHEMGKIGLHGKEYLVQNQDVLEIKAGVK</sequence>
<organism evidence="7 8">
    <name type="scientific">Candidatus Roizmanbacteria bacterium CG23_combo_of_CG06-09_8_20_14_all_35_49</name>
    <dbReference type="NCBI Taxonomy" id="1974863"/>
    <lineage>
        <taxon>Bacteria</taxon>
        <taxon>Candidatus Roizmaniibacteriota</taxon>
    </lineage>
</organism>
<dbReference type="Gene3D" id="3.40.50.300">
    <property type="entry name" value="P-loop containing nucleotide triphosphate hydrolases"/>
    <property type="match status" value="1"/>
</dbReference>
<dbReference type="InterPro" id="IPR004396">
    <property type="entry name" value="ATPase_YchF/OLA1"/>
</dbReference>
<gene>
    <name evidence="7" type="ORF">COX47_01835</name>
</gene>
<dbReference type="InterPro" id="IPR006073">
    <property type="entry name" value="GTP-bd"/>
</dbReference>
<dbReference type="SUPFAM" id="SSF81271">
    <property type="entry name" value="TGS-like"/>
    <property type="match status" value="1"/>
</dbReference>
<dbReference type="InterPro" id="IPR031167">
    <property type="entry name" value="G_OBG"/>
</dbReference>
<keyword evidence="3" id="KW-0547">Nucleotide-binding</keyword>
<dbReference type="AlphaFoldDB" id="A0A2G9Y761"/>
<keyword evidence="2" id="KW-0479">Metal-binding</keyword>
<dbReference type="GO" id="GO:0005525">
    <property type="term" value="F:GTP binding"/>
    <property type="evidence" value="ECO:0007669"/>
    <property type="project" value="InterPro"/>
</dbReference>
<dbReference type="Pfam" id="PF06071">
    <property type="entry name" value="YchF-GTPase_C"/>
    <property type="match status" value="1"/>
</dbReference>
<feature type="domain" description="OBG-type G" evidence="6">
    <location>
        <begin position="2"/>
        <end position="240"/>
    </location>
</feature>
<comment type="caution">
    <text evidence="7">The sequence shown here is derived from an EMBL/GenBank/DDBJ whole genome shotgun (WGS) entry which is preliminary data.</text>
</comment>
<dbReference type="PRINTS" id="PR00326">
    <property type="entry name" value="GTP1OBG"/>
</dbReference>
<dbReference type="SUPFAM" id="SSF52540">
    <property type="entry name" value="P-loop containing nucleoside triphosphate hydrolases"/>
    <property type="match status" value="1"/>
</dbReference>
<dbReference type="GO" id="GO:0005524">
    <property type="term" value="F:ATP binding"/>
    <property type="evidence" value="ECO:0007669"/>
    <property type="project" value="UniProtKB-KW"/>
</dbReference>
<evidence type="ECO:0000256" key="5">
    <source>
        <dbReference type="ARBA" id="ARBA00022842"/>
    </source>
</evidence>
<keyword evidence="4" id="KW-0067">ATP-binding</keyword>
<dbReference type="PANTHER" id="PTHR23305:SF18">
    <property type="entry name" value="OBG-TYPE G DOMAIN-CONTAINING PROTEIN"/>
    <property type="match status" value="1"/>
</dbReference>
<accession>A0A2G9Y761</accession>
<evidence type="ECO:0000256" key="1">
    <source>
        <dbReference type="ARBA" id="ARBA00001946"/>
    </source>
</evidence>
<reference evidence="7 8" key="1">
    <citation type="submission" date="2017-09" db="EMBL/GenBank/DDBJ databases">
        <title>Depth-based differentiation of microbial function through sediment-hosted aquifers and enrichment of novel symbionts in the deep terrestrial subsurface.</title>
        <authorList>
            <person name="Probst A.J."/>
            <person name="Ladd B."/>
            <person name="Jarett J.K."/>
            <person name="Geller-Mcgrath D.E."/>
            <person name="Sieber C.M."/>
            <person name="Emerson J.B."/>
            <person name="Anantharaman K."/>
            <person name="Thomas B.C."/>
            <person name="Malmstrom R."/>
            <person name="Stieglmeier M."/>
            <person name="Klingl A."/>
            <person name="Woyke T."/>
            <person name="Ryan C.M."/>
            <person name="Banfield J.F."/>
        </authorList>
    </citation>
    <scope>NUCLEOTIDE SEQUENCE [LARGE SCALE GENOMIC DNA]</scope>
    <source>
        <strain evidence="7">CG23_combo_of_CG06-09_8_20_14_all_35_49</strain>
    </source>
</reference>
<dbReference type="Pfam" id="PF01926">
    <property type="entry name" value="MMR_HSR1"/>
    <property type="match status" value="1"/>
</dbReference>
<dbReference type="Gene3D" id="3.10.20.30">
    <property type="match status" value="1"/>
</dbReference>
<dbReference type="InterPro" id="IPR012676">
    <property type="entry name" value="TGS-like"/>
</dbReference>
<keyword evidence="5" id="KW-0460">Magnesium</keyword>
<dbReference type="InterPro" id="IPR013029">
    <property type="entry name" value="YchF_C"/>
</dbReference>
<dbReference type="GO" id="GO:0046872">
    <property type="term" value="F:metal ion binding"/>
    <property type="evidence" value="ECO:0007669"/>
    <property type="project" value="UniProtKB-KW"/>
</dbReference>
<dbReference type="PANTHER" id="PTHR23305">
    <property type="entry name" value="OBG GTPASE FAMILY"/>
    <property type="match status" value="1"/>
</dbReference>
<evidence type="ECO:0000313" key="7">
    <source>
        <dbReference type="EMBL" id="PIP15036.1"/>
    </source>
</evidence>
<dbReference type="Proteomes" id="UP000231025">
    <property type="component" value="Unassembled WGS sequence"/>
</dbReference>
<evidence type="ECO:0000256" key="2">
    <source>
        <dbReference type="ARBA" id="ARBA00022723"/>
    </source>
</evidence>
<dbReference type="GO" id="GO:0005737">
    <property type="term" value="C:cytoplasm"/>
    <property type="evidence" value="ECO:0007669"/>
    <property type="project" value="TreeGrafter"/>
</dbReference>
<name>A0A2G9Y761_9BACT</name>
<evidence type="ECO:0000256" key="3">
    <source>
        <dbReference type="ARBA" id="ARBA00022741"/>
    </source>
</evidence>
<comment type="cofactor">
    <cofactor evidence="1">
        <name>Mg(2+)</name>
        <dbReference type="ChEBI" id="CHEBI:18420"/>
    </cofactor>
</comment>
<dbReference type="InterPro" id="IPR023192">
    <property type="entry name" value="TGS-like_dom_sf"/>
</dbReference>
<dbReference type="EMBL" id="PCRE01000027">
    <property type="protein sequence ID" value="PIP15036.1"/>
    <property type="molecule type" value="Genomic_DNA"/>
</dbReference>
<proteinExistence type="predicted"/>